<keyword evidence="3" id="KW-1185">Reference proteome</keyword>
<dbReference type="AlphaFoldDB" id="A0A7Z0VPA5"/>
<dbReference type="InterPro" id="IPR004864">
    <property type="entry name" value="LEA_2"/>
</dbReference>
<dbReference type="GO" id="GO:0009269">
    <property type="term" value="P:response to desiccation"/>
    <property type="evidence" value="ECO:0007669"/>
    <property type="project" value="InterPro"/>
</dbReference>
<sequence>MMNEGKNRVIQTRRRYSGSEAHAFAKLTTCTALLLLLQILSGCASLQTQEEKIRVTIADLKPLESTLMEQRYLVKIRLQNRSKEELNIDGMSFDLDLNGKRFASGVSNQVATVQGFSESILEVKLSSTVFGLIKQFGALQDRQNGTFDYQISGSLSTPDSMLSLPFNEQGEINLLPTTVVPSKKSH</sequence>
<dbReference type="Pfam" id="PF03168">
    <property type="entry name" value="LEA_2"/>
    <property type="match status" value="1"/>
</dbReference>
<proteinExistence type="predicted"/>
<reference evidence="2 3" key="1">
    <citation type="submission" date="2016-06" db="EMBL/GenBank/DDBJ databases">
        <title>Genome sequence of endosymbiont of Candidatus Endolucinida thiodiazotropha.</title>
        <authorList>
            <person name="Poehlein A."/>
            <person name="Koenig S."/>
            <person name="Heiden S.E."/>
            <person name="Thuermer A."/>
            <person name="Voget S."/>
            <person name="Daniel R."/>
            <person name="Markert S."/>
            <person name="Gros O."/>
            <person name="Schweder T."/>
        </authorList>
    </citation>
    <scope>NUCLEOTIDE SEQUENCE [LARGE SCALE GENOMIC DNA]</scope>
    <source>
        <strain evidence="2 3">COS</strain>
    </source>
</reference>
<organism evidence="2 3">
    <name type="scientific">Candidatus Thiodiazotropha endolucinida</name>
    <dbReference type="NCBI Taxonomy" id="1655433"/>
    <lineage>
        <taxon>Bacteria</taxon>
        <taxon>Pseudomonadati</taxon>
        <taxon>Pseudomonadota</taxon>
        <taxon>Gammaproteobacteria</taxon>
        <taxon>Chromatiales</taxon>
        <taxon>Sedimenticolaceae</taxon>
        <taxon>Candidatus Thiodiazotropha</taxon>
    </lineage>
</organism>
<dbReference type="InterPro" id="IPR013990">
    <property type="entry name" value="WHy-dom"/>
</dbReference>
<dbReference type="SMART" id="SM00769">
    <property type="entry name" value="WHy"/>
    <property type="match status" value="1"/>
</dbReference>
<dbReference type="SUPFAM" id="SSF117070">
    <property type="entry name" value="LEA14-like"/>
    <property type="match status" value="1"/>
</dbReference>
<name>A0A7Z0VPA5_9GAMM</name>
<gene>
    <name evidence="2" type="ORF">CODIS_07210</name>
</gene>
<protein>
    <submittedName>
        <fullName evidence="2">Late embryogenesis abundant protein</fullName>
    </submittedName>
</protein>
<feature type="domain" description="Water stress and hypersensitive response" evidence="1">
    <location>
        <begin position="55"/>
        <end position="171"/>
    </location>
</feature>
<dbReference type="OrthoDB" id="6196336at2"/>
<dbReference type="Proteomes" id="UP000094769">
    <property type="component" value="Unassembled WGS sequence"/>
</dbReference>
<dbReference type="EMBL" id="MARB01000003">
    <property type="protein sequence ID" value="ODJ89108.1"/>
    <property type="molecule type" value="Genomic_DNA"/>
</dbReference>
<evidence type="ECO:0000313" key="3">
    <source>
        <dbReference type="Proteomes" id="UP000094769"/>
    </source>
</evidence>
<comment type="caution">
    <text evidence="2">The sequence shown here is derived from an EMBL/GenBank/DDBJ whole genome shotgun (WGS) entry which is preliminary data.</text>
</comment>
<dbReference type="Gene3D" id="2.60.40.1820">
    <property type="match status" value="1"/>
</dbReference>
<evidence type="ECO:0000313" key="2">
    <source>
        <dbReference type="EMBL" id="ODJ89108.1"/>
    </source>
</evidence>
<accession>A0A7Z0VPA5</accession>
<evidence type="ECO:0000259" key="1">
    <source>
        <dbReference type="SMART" id="SM00769"/>
    </source>
</evidence>